<evidence type="ECO:0000313" key="1">
    <source>
        <dbReference type="EMBL" id="KAJ8127218.1"/>
    </source>
</evidence>
<name>A0ACC2JI59_9PEZI</name>
<dbReference type="EMBL" id="JAPUUL010001511">
    <property type="protein sequence ID" value="KAJ8127218.1"/>
    <property type="molecule type" value="Genomic_DNA"/>
</dbReference>
<reference evidence="1" key="1">
    <citation type="submission" date="2022-12" db="EMBL/GenBank/DDBJ databases">
        <title>Genome Sequence of Lasiodiplodia mahajangana.</title>
        <authorList>
            <person name="Buettner E."/>
        </authorList>
    </citation>
    <scope>NUCLEOTIDE SEQUENCE</scope>
    <source>
        <strain evidence="1">VT137</strain>
    </source>
</reference>
<gene>
    <name evidence="1" type="ORF">O1611_g6418</name>
</gene>
<protein>
    <submittedName>
        <fullName evidence="1">Uncharacterized protein</fullName>
    </submittedName>
</protein>
<evidence type="ECO:0000313" key="2">
    <source>
        <dbReference type="Proteomes" id="UP001153332"/>
    </source>
</evidence>
<comment type="caution">
    <text evidence="1">The sequence shown here is derived from an EMBL/GenBank/DDBJ whole genome shotgun (WGS) entry which is preliminary data.</text>
</comment>
<keyword evidence="2" id="KW-1185">Reference proteome</keyword>
<sequence>MKDTAFDFSLVLRQKYQEEIFRKALRRYGVEVEAPVELIGVDIDDTASLSSHSVTVTVRDTEKKARKTIRCRRLIGADGGHSSVRRLLAIPFEGSTSEDKWVRIDGHVKTNLPKPRAYCAIESPTHGNVLWVGLDRGATRIGYAFTDDRANAYVEFDEAAAIQEAIAAVKPFTLEFERVDWWTIYTVGQRIAKRFSVSNRVFLVGDACHTHSSGAAQGMNTGIHDAVNLGWKLSLELRGLVPPSLLDTYEMERRPHVERLIQYDADISRLMTNRLPENWEGNPTADVNEVLAKVMGEASHFNSGLGISYEALTHNPLVSASNSLGPLKPGMKGPDIPLLRPGTFERTRLIRETSNIGCFHVVFFASESSQQRPGALFHGLEESKILNEYVRNRAVTYVTILPTKAPLVYASHGRAYFDIDDNSGYERYGVDPGRGGIVVIRPDGWICALIHAACDVTCELEMLFRRIFSNPQEKEDQEECT</sequence>
<dbReference type="Proteomes" id="UP001153332">
    <property type="component" value="Unassembled WGS sequence"/>
</dbReference>
<proteinExistence type="predicted"/>
<accession>A0ACC2JI59</accession>
<organism evidence="1 2">
    <name type="scientific">Lasiodiplodia mahajangana</name>
    <dbReference type="NCBI Taxonomy" id="1108764"/>
    <lineage>
        <taxon>Eukaryota</taxon>
        <taxon>Fungi</taxon>
        <taxon>Dikarya</taxon>
        <taxon>Ascomycota</taxon>
        <taxon>Pezizomycotina</taxon>
        <taxon>Dothideomycetes</taxon>
        <taxon>Dothideomycetes incertae sedis</taxon>
        <taxon>Botryosphaeriales</taxon>
        <taxon>Botryosphaeriaceae</taxon>
        <taxon>Lasiodiplodia</taxon>
    </lineage>
</organism>